<feature type="transmembrane region" description="Helical" evidence="6">
    <location>
        <begin position="58"/>
        <end position="76"/>
    </location>
</feature>
<evidence type="ECO:0000256" key="1">
    <source>
        <dbReference type="ARBA" id="ARBA00004141"/>
    </source>
</evidence>
<organism evidence="7">
    <name type="scientific">bioreactor metagenome</name>
    <dbReference type="NCBI Taxonomy" id="1076179"/>
    <lineage>
        <taxon>unclassified sequences</taxon>
        <taxon>metagenomes</taxon>
        <taxon>ecological metagenomes</taxon>
    </lineage>
</organism>
<keyword evidence="2" id="KW-1003">Cell membrane</keyword>
<keyword evidence="3 6" id="KW-0812">Transmembrane</keyword>
<feature type="transmembrane region" description="Helical" evidence="6">
    <location>
        <begin position="83"/>
        <end position="101"/>
    </location>
</feature>
<feature type="transmembrane region" description="Helical" evidence="6">
    <location>
        <begin position="107"/>
        <end position="127"/>
    </location>
</feature>
<feature type="transmembrane region" description="Helical" evidence="6">
    <location>
        <begin position="257"/>
        <end position="273"/>
    </location>
</feature>
<dbReference type="EMBL" id="VSSQ01020172">
    <property type="protein sequence ID" value="MPM64826.1"/>
    <property type="molecule type" value="Genomic_DNA"/>
</dbReference>
<name>A0A645BI24_9ZZZZ</name>
<reference evidence="7" key="1">
    <citation type="submission" date="2019-08" db="EMBL/GenBank/DDBJ databases">
        <authorList>
            <person name="Kucharzyk K."/>
            <person name="Murdoch R.W."/>
            <person name="Higgins S."/>
            <person name="Loffler F."/>
        </authorList>
    </citation>
    <scope>NUCLEOTIDE SEQUENCE</scope>
</reference>
<comment type="subcellular location">
    <subcellularLocation>
        <location evidence="1">Membrane</location>
        <topology evidence="1">Multi-pass membrane protein</topology>
    </subcellularLocation>
</comment>
<dbReference type="AlphaFoldDB" id="A0A645BI24"/>
<protein>
    <submittedName>
        <fullName evidence="7">Nickel permease LarQ</fullName>
    </submittedName>
</protein>
<evidence type="ECO:0000256" key="6">
    <source>
        <dbReference type="SAM" id="Phobius"/>
    </source>
</evidence>
<proteinExistence type="predicted"/>
<evidence type="ECO:0000256" key="3">
    <source>
        <dbReference type="ARBA" id="ARBA00022692"/>
    </source>
</evidence>
<dbReference type="InterPro" id="IPR051611">
    <property type="entry name" value="ECF_transporter_component"/>
</dbReference>
<sequence>MTVMIQEKNSEVIIPEWMKDNAVNQSGKKSSHFADKSRIGILKVLSKLHFSSGNGGRYSASAVIKLSATLLIIILIACSRNMLFVYILATGILIRLCLIKGEYIRAILGGSVVSAIFTAIILLPAVFMGNPRTMLTVSIKVFCSVTLVNLMAKTTVWNELTAAMKVFFVPDIFVFILDITLKYIDLAGRYLCDMLQALSLRTIGKSDKHNSGLGGVMGTSFLHTYQLSKEMYDSMQCRGFNGTYNIKRKKYLKKTDGIYILGIAAIIILFLYLER</sequence>
<evidence type="ECO:0000256" key="4">
    <source>
        <dbReference type="ARBA" id="ARBA00022989"/>
    </source>
</evidence>
<accession>A0A645BI24</accession>
<evidence type="ECO:0000256" key="2">
    <source>
        <dbReference type="ARBA" id="ARBA00022475"/>
    </source>
</evidence>
<dbReference type="GO" id="GO:0005886">
    <property type="term" value="C:plasma membrane"/>
    <property type="evidence" value="ECO:0007669"/>
    <property type="project" value="UniProtKB-ARBA"/>
</dbReference>
<dbReference type="CDD" id="cd16914">
    <property type="entry name" value="EcfT"/>
    <property type="match status" value="1"/>
</dbReference>
<gene>
    <name evidence="7" type="primary">larQ</name>
    <name evidence="7" type="ORF">SDC9_111717</name>
</gene>
<dbReference type="InterPro" id="IPR003339">
    <property type="entry name" value="ABC/ECF_trnsptr_transmembrane"/>
</dbReference>
<dbReference type="PANTHER" id="PTHR34857">
    <property type="entry name" value="SLL0384 PROTEIN"/>
    <property type="match status" value="1"/>
</dbReference>
<dbReference type="PANTHER" id="PTHR34857:SF2">
    <property type="entry name" value="SLL0384 PROTEIN"/>
    <property type="match status" value="1"/>
</dbReference>
<keyword evidence="5 6" id="KW-0472">Membrane</keyword>
<comment type="caution">
    <text evidence="7">The sequence shown here is derived from an EMBL/GenBank/DDBJ whole genome shotgun (WGS) entry which is preliminary data.</text>
</comment>
<dbReference type="Pfam" id="PF02361">
    <property type="entry name" value="CbiQ"/>
    <property type="match status" value="1"/>
</dbReference>
<keyword evidence="4 6" id="KW-1133">Transmembrane helix</keyword>
<evidence type="ECO:0000256" key="5">
    <source>
        <dbReference type="ARBA" id="ARBA00023136"/>
    </source>
</evidence>
<evidence type="ECO:0000313" key="7">
    <source>
        <dbReference type="EMBL" id="MPM64826.1"/>
    </source>
</evidence>